<evidence type="ECO:0000313" key="3">
    <source>
        <dbReference type="EMBL" id="GFG97344.1"/>
    </source>
</evidence>
<dbReference type="Gene3D" id="1.10.357.10">
    <property type="entry name" value="Tetracycline Repressor, domain 2"/>
    <property type="match status" value="1"/>
</dbReference>
<protein>
    <submittedName>
        <fullName evidence="3">TetR family transcriptional regulator</fullName>
    </submittedName>
</protein>
<dbReference type="EMBL" id="BLLA01000001">
    <property type="protein sequence ID" value="GFG97344.1"/>
    <property type="molecule type" value="Genomic_DNA"/>
</dbReference>
<organism evidence="3 4">
    <name type="scientific">Mycobacterium timonense</name>
    <dbReference type="NCBI Taxonomy" id="701043"/>
    <lineage>
        <taxon>Bacteria</taxon>
        <taxon>Bacillati</taxon>
        <taxon>Actinomycetota</taxon>
        <taxon>Actinomycetes</taxon>
        <taxon>Mycobacteriales</taxon>
        <taxon>Mycobacteriaceae</taxon>
        <taxon>Mycobacterium</taxon>
        <taxon>Mycobacterium avium complex (MAC)</taxon>
    </lineage>
</organism>
<dbReference type="RefSeq" id="WP_163711482.1">
    <property type="nucleotide sequence ID" value="NZ_BLLA01000001.1"/>
</dbReference>
<proteinExistence type="predicted"/>
<name>A0A7I9Z8P7_9MYCO</name>
<dbReference type="InterPro" id="IPR009057">
    <property type="entry name" value="Homeodomain-like_sf"/>
</dbReference>
<keyword evidence="4" id="KW-1185">Reference proteome</keyword>
<dbReference type="PANTHER" id="PTHR30055:SF235">
    <property type="entry name" value="TRANSCRIPTIONAL REGULATORY PROTEIN"/>
    <property type="match status" value="1"/>
</dbReference>
<dbReference type="Pfam" id="PF00440">
    <property type="entry name" value="TetR_N"/>
    <property type="match status" value="1"/>
</dbReference>
<keyword evidence="1" id="KW-0238">DNA-binding</keyword>
<dbReference type="InterPro" id="IPR001647">
    <property type="entry name" value="HTH_TetR"/>
</dbReference>
<dbReference type="GO" id="GO:0000976">
    <property type="term" value="F:transcription cis-regulatory region binding"/>
    <property type="evidence" value="ECO:0007669"/>
    <property type="project" value="TreeGrafter"/>
</dbReference>
<dbReference type="PANTHER" id="PTHR30055">
    <property type="entry name" value="HTH-TYPE TRANSCRIPTIONAL REGULATOR RUTR"/>
    <property type="match status" value="1"/>
</dbReference>
<feature type="domain" description="HTH tetR-type" evidence="2">
    <location>
        <begin position="11"/>
        <end position="57"/>
    </location>
</feature>
<dbReference type="AlphaFoldDB" id="A0A7I9Z8P7"/>
<evidence type="ECO:0000313" key="4">
    <source>
        <dbReference type="Proteomes" id="UP000465301"/>
    </source>
</evidence>
<dbReference type="SUPFAM" id="SSF46689">
    <property type="entry name" value="Homeodomain-like"/>
    <property type="match status" value="1"/>
</dbReference>
<gene>
    <name evidence="3" type="ORF">MTIM_32230</name>
</gene>
<dbReference type="InterPro" id="IPR050109">
    <property type="entry name" value="HTH-type_TetR-like_transc_reg"/>
</dbReference>
<dbReference type="Proteomes" id="UP000465301">
    <property type="component" value="Unassembled WGS sequence"/>
</dbReference>
<accession>A0A7I9Z8P7</accession>
<sequence>MARGEQARADILDAAERLIAIHGVHVSLRDIALAAGQRNNSAVNYHFENRQELVEAVVRRRLDPMERERALMLAALGPEMRTDIHALLRVMVLPFTTVQGEYYARFLQAAALLVRIHVADGQGAVWRQILDDLAGAIPTTDASARRRRLNSVGTTMFALLADYERAVHEGDPSVDEPEEIVMMLAATLTAPLSGKHLVATVGSATR</sequence>
<reference evidence="3 4" key="1">
    <citation type="journal article" date="2019" name="Emerg. Microbes Infect.">
        <title>Comprehensive subspecies identification of 175 nontuberculous mycobacteria species based on 7547 genomic profiles.</title>
        <authorList>
            <person name="Matsumoto Y."/>
            <person name="Kinjo T."/>
            <person name="Motooka D."/>
            <person name="Nabeya D."/>
            <person name="Jung N."/>
            <person name="Uechi K."/>
            <person name="Horii T."/>
            <person name="Iida T."/>
            <person name="Fujita J."/>
            <person name="Nakamura S."/>
        </authorList>
    </citation>
    <scope>NUCLEOTIDE SEQUENCE [LARGE SCALE GENOMIC DNA]</scope>
    <source>
        <strain evidence="3 4">JCM 30726</strain>
    </source>
</reference>
<evidence type="ECO:0000259" key="2">
    <source>
        <dbReference type="Pfam" id="PF00440"/>
    </source>
</evidence>
<dbReference type="GO" id="GO:0003700">
    <property type="term" value="F:DNA-binding transcription factor activity"/>
    <property type="evidence" value="ECO:0007669"/>
    <property type="project" value="TreeGrafter"/>
</dbReference>
<comment type="caution">
    <text evidence="3">The sequence shown here is derived from an EMBL/GenBank/DDBJ whole genome shotgun (WGS) entry which is preliminary data.</text>
</comment>
<evidence type="ECO:0000256" key="1">
    <source>
        <dbReference type="ARBA" id="ARBA00023125"/>
    </source>
</evidence>